<dbReference type="SUPFAM" id="SSF88946">
    <property type="entry name" value="Sigma2 domain of RNA polymerase sigma factors"/>
    <property type="match status" value="1"/>
</dbReference>
<feature type="domain" description="RNA polymerase sigma factor 70 region 4 type 2" evidence="8">
    <location>
        <begin position="148"/>
        <end position="200"/>
    </location>
</feature>
<dbReference type="NCBIfam" id="TIGR02937">
    <property type="entry name" value="sigma70-ECF"/>
    <property type="match status" value="1"/>
</dbReference>
<evidence type="ECO:0000256" key="4">
    <source>
        <dbReference type="ARBA" id="ARBA00023125"/>
    </source>
</evidence>
<reference evidence="9 10" key="1">
    <citation type="submission" date="2020-08" db="EMBL/GenBank/DDBJ databases">
        <title>Genomic Encyclopedia of Type Strains, Phase III (KMG-III): the genomes of soil and plant-associated and newly described type strains.</title>
        <authorList>
            <person name="Whitman W."/>
        </authorList>
    </citation>
    <scope>NUCLEOTIDE SEQUENCE [LARGE SCALE GENOMIC DNA]</scope>
    <source>
        <strain evidence="9 10">CECT 7247</strain>
    </source>
</reference>
<evidence type="ECO:0000256" key="5">
    <source>
        <dbReference type="ARBA" id="ARBA00023163"/>
    </source>
</evidence>
<organism evidence="9 10">
    <name type="scientific">Roseateles terrae</name>
    <dbReference type="NCBI Taxonomy" id="431060"/>
    <lineage>
        <taxon>Bacteria</taxon>
        <taxon>Pseudomonadati</taxon>
        <taxon>Pseudomonadota</taxon>
        <taxon>Betaproteobacteria</taxon>
        <taxon>Burkholderiales</taxon>
        <taxon>Sphaerotilaceae</taxon>
        <taxon>Roseateles</taxon>
    </lineage>
</organism>
<feature type="region of interest" description="Disordered" evidence="6">
    <location>
        <begin position="1"/>
        <end position="26"/>
    </location>
</feature>
<dbReference type="Pfam" id="PF08281">
    <property type="entry name" value="Sigma70_r4_2"/>
    <property type="match status" value="1"/>
</dbReference>
<dbReference type="InterPro" id="IPR007627">
    <property type="entry name" value="RNA_pol_sigma70_r2"/>
</dbReference>
<evidence type="ECO:0000256" key="1">
    <source>
        <dbReference type="ARBA" id="ARBA00010641"/>
    </source>
</evidence>
<keyword evidence="3" id="KW-0731">Sigma factor</keyword>
<evidence type="ECO:0000313" key="10">
    <source>
        <dbReference type="Proteomes" id="UP000574369"/>
    </source>
</evidence>
<dbReference type="SUPFAM" id="SSF88659">
    <property type="entry name" value="Sigma3 and sigma4 domains of RNA polymerase sigma factors"/>
    <property type="match status" value="1"/>
</dbReference>
<dbReference type="CDD" id="cd06171">
    <property type="entry name" value="Sigma70_r4"/>
    <property type="match status" value="1"/>
</dbReference>
<evidence type="ECO:0000256" key="2">
    <source>
        <dbReference type="ARBA" id="ARBA00023015"/>
    </source>
</evidence>
<dbReference type="Pfam" id="PF04542">
    <property type="entry name" value="Sigma70_r2"/>
    <property type="match status" value="1"/>
</dbReference>
<accession>A0ABR6GWL3</accession>
<dbReference type="InterPro" id="IPR013324">
    <property type="entry name" value="RNA_pol_sigma_r3/r4-like"/>
</dbReference>
<dbReference type="Gene3D" id="1.10.1740.10">
    <property type="match status" value="1"/>
</dbReference>
<sequence>MDFAPGAPTTTPPPAPTTAQVGARATAQATEQQLKSLFLSALDGDTRAYQSFLQALGGVLRAFLRKRLHDKPQDVEDLVQEILIAVHNGRHTYLPEQPLTAWMYAIARYKTADFLRSRYRHEAWTEPLDEDAADLFAASDDEAAHARRDVDQLLSQLPDRHRLPILHVKLQGLSVAETAQLTGLSESAIKVGIHRGLKALAQMIRGVT</sequence>
<dbReference type="Gene3D" id="1.10.10.10">
    <property type="entry name" value="Winged helix-like DNA-binding domain superfamily/Winged helix DNA-binding domain"/>
    <property type="match status" value="1"/>
</dbReference>
<comment type="similarity">
    <text evidence="1">Belongs to the sigma-70 factor family. ECF subfamily.</text>
</comment>
<keyword evidence="4" id="KW-0238">DNA-binding</keyword>
<dbReference type="NCBIfam" id="NF009188">
    <property type="entry name" value="PRK12536.1"/>
    <property type="match status" value="1"/>
</dbReference>
<proteinExistence type="inferred from homology"/>
<dbReference type="PANTHER" id="PTHR43133:SF58">
    <property type="entry name" value="ECF RNA POLYMERASE SIGMA FACTOR SIGD"/>
    <property type="match status" value="1"/>
</dbReference>
<dbReference type="Proteomes" id="UP000574369">
    <property type="component" value="Unassembled WGS sequence"/>
</dbReference>
<dbReference type="PANTHER" id="PTHR43133">
    <property type="entry name" value="RNA POLYMERASE ECF-TYPE SIGMA FACTO"/>
    <property type="match status" value="1"/>
</dbReference>
<dbReference type="NCBIfam" id="NF009191">
    <property type="entry name" value="PRK12539.1"/>
    <property type="match status" value="1"/>
</dbReference>
<evidence type="ECO:0000256" key="3">
    <source>
        <dbReference type="ARBA" id="ARBA00023082"/>
    </source>
</evidence>
<dbReference type="EMBL" id="JACHXO010000008">
    <property type="protein sequence ID" value="MBB3196488.1"/>
    <property type="molecule type" value="Genomic_DNA"/>
</dbReference>
<dbReference type="RefSeq" id="WP_088454722.1">
    <property type="nucleotide sequence ID" value="NZ_JACHXO010000008.1"/>
</dbReference>
<dbReference type="InterPro" id="IPR013249">
    <property type="entry name" value="RNA_pol_sigma70_r4_t2"/>
</dbReference>
<gene>
    <name evidence="9" type="ORF">FHS28_003910</name>
</gene>
<comment type="caution">
    <text evidence="9">The sequence shown here is derived from an EMBL/GenBank/DDBJ whole genome shotgun (WGS) entry which is preliminary data.</text>
</comment>
<evidence type="ECO:0000259" key="8">
    <source>
        <dbReference type="Pfam" id="PF08281"/>
    </source>
</evidence>
<dbReference type="InterPro" id="IPR013325">
    <property type="entry name" value="RNA_pol_sigma_r2"/>
</dbReference>
<name>A0ABR6GWL3_9BURK</name>
<evidence type="ECO:0000259" key="7">
    <source>
        <dbReference type="Pfam" id="PF04542"/>
    </source>
</evidence>
<dbReference type="InterPro" id="IPR039425">
    <property type="entry name" value="RNA_pol_sigma-70-like"/>
</dbReference>
<keyword evidence="5" id="KW-0804">Transcription</keyword>
<feature type="domain" description="RNA polymerase sigma-70 region 2" evidence="7">
    <location>
        <begin position="55"/>
        <end position="120"/>
    </location>
</feature>
<dbReference type="InterPro" id="IPR014284">
    <property type="entry name" value="RNA_pol_sigma-70_dom"/>
</dbReference>
<evidence type="ECO:0000313" key="9">
    <source>
        <dbReference type="EMBL" id="MBB3196488.1"/>
    </source>
</evidence>
<keyword evidence="10" id="KW-1185">Reference proteome</keyword>
<dbReference type="InterPro" id="IPR036388">
    <property type="entry name" value="WH-like_DNA-bd_sf"/>
</dbReference>
<protein>
    <submittedName>
        <fullName evidence="9">RNA polymerase sigma-70 factor (ECF subfamily)</fullName>
    </submittedName>
</protein>
<keyword evidence="2" id="KW-0805">Transcription regulation</keyword>
<evidence type="ECO:0000256" key="6">
    <source>
        <dbReference type="SAM" id="MobiDB-lite"/>
    </source>
</evidence>